<evidence type="ECO:0000256" key="4">
    <source>
        <dbReference type="ARBA" id="ARBA00023002"/>
    </source>
</evidence>
<evidence type="ECO:0000313" key="6">
    <source>
        <dbReference type="EMBL" id="SVB30351.1"/>
    </source>
</evidence>
<reference evidence="6" key="1">
    <citation type="submission" date="2018-05" db="EMBL/GenBank/DDBJ databases">
        <authorList>
            <person name="Lanie J.A."/>
            <person name="Ng W.-L."/>
            <person name="Kazmierczak K.M."/>
            <person name="Andrzejewski T.M."/>
            <person name="Davidsen T.M."/>
            <person name="Wayne K.J."/>
            <person name="Tettelin H."/>
            <person name="Glass J.I."/>
            <person name="Rusch D."/>
            <person name="Podicherti R."/>
            <person name="Tsui H.-C.T."/>
            <person name="Winkler M.E."/>
        </authorList>
    </citation>
    <scope>NUCLEOTIDE SEQUENCE</scope>
</reference>
<sequence length="500" mass="54426">MSGRKVIVVGAGNAGLCAAISARDQGASVVVLECASEDERGGNSRFTAGAVRVAYEGVEQLKELMPDLSVQEMKKTDFGTYTQDQFFDDMARVTEYRSNPDLVDLLVKQSMETLLWMRDKGVRFVPIYGRQAFEVDGRFKFWGGLTVEAWGGGPGLVDALFLAAQRAGIEILYQTRAIQLIEEDGEVCGVRVRRGRRMLDLKADAVVLASGGFEANTEWRARYLGPGWDLAKVRGSRFNTGDGIRMALDVGAMPYGNWSGCHAVGWDRNAPDFGDLAVGDGFQKHSYPFGIMINANGERFVDEGADFRNYTYAKYGGEILKQPGQFAWQIFDAQVSDLLRDEYRIREVTKVSAESLEHLLEKIDGVDASRARMTIDEYNAAVPTGIEFNPNIKDGRATVGLPVPKSNWANRIDQPPFSAYAVTCGITFTFGGLRVDNQARVLDMEQTPIPGLFAAGELVGGLFYFNYPGGTGLTSGAVFGKTAGASSGSSTTVTNGSTIE</sequence>
<protein>
    <recommendedName>
        <fullName evidence="5">FAD-dependent oxidoreductase 2 FAD-binding domain-containing protein</fullName>
    </recommendedName>
</protein>
<dbReference type="Gene3D" id="3.50.50.60">
    <property type="entry name" value="FAD/NAD(P)-binding domain"/>
    <property type="match status" value="1"/>
</dbReference>
<evidence type="ECO:0000256" key="2">
    <source>
        <dbReference type="ARBA" id="ARBA00022630"/>
    </source>
</evidence>
<keyword evidence="4" id="KW-0560">Oxidoreductase</keyword>
<keyword evidence="3" id="KW-0274">FAD</keyword>
<dbReference type="GO" id="GO:0016491">
    <property type="term" value="F:oxidoreductase activity"/>
    <property type="evidence" value="ECO:0007669"/>
    <property type="project" value="UniProtKB-KW"/>
</dbReference>
<dbReference type="InterPro" id="IPR050315">
    <property type="entry name" value="FAD-oxidoreductase_2"/>
</dbReference>
<dbReference type="InterPro" id="IPR003953">
    <property type="entry name" value="FAD-dep_OxRdtase_2_FAD-bd"/>
</dbReference>
<evidence type="ECO:0000256" key="1">
    <source>
        <dbReference type="ARBA" id="ARBA00001974"/>
    </source>
</evidence>
<dbReference type="Gene3D" id="3.90.700.10">
    <property type="entry name" value="Succinate dehydrogenase/fumarate reductase flavoprotein, catalytic domain"/>
    <property type="match status" value="1"/>
</dbReference>
<name>A0A382CXY4_9ZZZZ</name>
<dbReference type="SUPFAM" id="SSF56425">
    <property type="entry name" value="Succinate dehydrogenase/fumarate reductase flavoprotein, catalytic domain"/>
    <property type="match status" value="1"/>
</dbReference>
<feature type="domain" description="FAD-dependent oxidoreductase 2 FAD-binding" evidence="5">
    <location>
        <begin position="6"/>
        <end position="470"/>
    </location>
</feature>
<dbReference type="PANTHER" id="PTHR43400:SF7">
    <property type="entry name" value="FAD-DEPENDENT OXIDOREDUCTASE 2 FAD BINDING DOMAIN-CONTAINING PROTEIN"/>
    <property type="match status" value="1"/>
</dbReference>
<dbReference type="NCBIfam" id="NF006130">
    <property type="entry name" value="PRK08274.1"/>
    <property type="match status" value="1"/>
</dbReference>
<proteinExistence type="predicted"/>
<organism evidence="6">
    <name type="scientific">marine metagenome</name>
    <dbReference type="NCBI Taxonomy" id="408172"/>
    <lineage>
        <taxon>unclassified sequences</taxon>
        <taxon>metagenomes</taxon>
        <taxon>ecological metagenomes</taxon>
    </lineage>
</organism>
<dbReference type="SUPFAM" id="SSF51905">
    <property type="entry name" value="FAD/NAD(P)-binding domain"/>
    <property type="match status" value="1"/>
</dbReference>
<dbReference type="InterPro" id="IPR027477">
    <property type="entry name" value="Succ_DH/fumarate_Rdtase_cat_sf"/>
</dbReference>
<evidence type="ECO:0000259" key="5">
    <source>
        <dbReference type="Pfam" id="PF00890"/>
    </source>
</evidence>
<comment type="cofactor">
    <cofactor evidence="1">
        <name>FAD</name>
        <dbReference type="ChEBI" id="CHEBI:57692"/>
    </cofactor>
</comment>
<dbReference type="AlphaFoldDB" id="A0A382CXY4"/>
<dbReference type="PANTHER" id="PTHR43400">
    <property type="entry name" value="FUMARATE REDUCTASE"/>
    <property type="match status" value="1"/>
</dbReference>
<accession>A0A382CXY4</accession>
<dbReference type="InterPro" id="IPR036188">
    <property type="entry name" value="FAD/NAD-bd_sf"/>
</dbReference>
<dbReference type="Pfam" id="PF00890">
    <property type="entry name" value="FAD_binding_2"/>
    <property type="match status" value="1"/>
</dbReference>
<dbReference type="EMBL" id="UINC01036419">
    <property type="protein sequence ID" value="SVB30351.1"/>
    <property type="molecule type" value="Genomic_DNA"/>
</dbReference>
<keyword evidence="2" id="KW-0285">Flavoprotein</keyword>
<gene>
    <name evidence="6" type="ORF">METZ01_LOCUS183205</name>
</gene>
<evidence type="ECO:0000256" key="3">
    <source>
        <dbReference type="ARBA" id="ARBA00022827"/>
    </source>
</evidence>